<dbReference type="EMBL" id="SWRL01000002">
    <property type="protein sequence ID" value="NFH61169.1"/>
    <property type="molecule type" value="Genomic_DNA"/>
</dbReference>
<accession>A0A6G4ED87</accession>
<name>A0A6G4ED87_CLOBO</name>
<gene>
    <name evidence="1" type="ORF">FC962_04495</name>
</gene>
<evidence type="ECO:0000313" key="1">
    <source>
        <dbReference type="EMBL" id="NFH61169.1"/>
    </source>
</evidence>
<protein>
    <submittedName>
        <fullName evidence="1">Uncharacterized protein</fullName>
    </submittedName>
</protein>
<comment type="caution">
    <text evidence="1">The sequence shown here is derived from an EMBL/GenBank/DDBJ whole genome shotgun (WGS) entry which is preliminary data.</text>
</comment>
<organism evidence="1">
    <name type="scientific">Clostridium botulinum</name>
    <dbReference type="NCBI Taxonomy" id="1491"/>
    <lineage>
        <taxon>Bacteria</taxon>
        <taxon>Bacillati</taxon>
        <taxon>Bacillota</taxon>
        <taxon>Clostridia</taxon>
        <taxon>Eubacteriales</taxon>
        <taxon>Clostridiaceae</taxon>
        <taxon>Clostridium</taxon>
    </lineage>
</organism>
<reference evidence="1" key="1">
    <citation type="submission" date="2019-04" db="EMBL/GenBank/DDBJ databases">
        <title>Genome sequencing of Clostridium botulinum Groups I-IV and Clostridium butyricum.</title>
        <authorList>
            <person name="Brunt J."/>
            <person name="Van Vliet A.H.M."/>
            <person name="Stringer S.C."/>
            <person name="Carter A.T."/>
            <person name="Peck M.W."/>
        </authorList>
    </citation>
    <scope>NUCLEOTIDE SEQUENCE</scope>
    <source>
        <strain evidence="1">IFR 15/031</strain>
    </source>
</reference>
<sequence>MNKYRLKKEFIYENENLKNEQLYLKALELGYIFVKDGNDYRIIKIKEFKTKGDELNVELIKAEIVEE</sequence>
<dbReference type="AlphaFoldDB" id="A0A6G4ED87"/>
<dbReference type="RefSeq" id="WP_061319487.1">
    <property type="nucleotide sequence ID" value="NZ_CP013849.1"/>
</dbReference>
<proteinExistence type="predicted"/>